<organism evidence="1 2">
    <name type="scientific">Rhodoplanes serenus</name>
    <dbReference type="NCBI Taxonomy" id="200615"/>
    <lineage>
        <taxon>Bacteria</taxon>
        <taxon>Pseudomonadati</taxon>
        <taxon>Pseudomonadota</taxon>
        <taxon>Alphaproteobacteria</taxon>
        <taxon>Hyphomicrobiales</taxon>
        <taxon>Nitrobacteraceae</taxon>
        <taxon>Rhodoplanes</taxon>
    </lineage>
</organism>
<dbReference type="OrthoDB" id="450111at2"/>
<gene>
    <name evidence="1" type="ORF">RHODGE_RHODGE_00927</name>
</gene>
<dbReference type="Pfam" id="PF14234">
    <property type="entry name" value="DUF4336"/>
    <property type="match status" value="1"/>
</dbReference>
<dbReference type="Proteomes" id="UP000289200">
    <property type="component" value="Unassembled WGS sequence"/>
</dbReference>
<evidence type="ECO:0000313" key="1">
    <source>
        <dbReference type="EMBL" id="VCU07755.1"/>
    </source>
</evidence>
<name>A0A327KL90_9BRAD</name>
<comment type="caution">
    <text evidence="1">The sequence shown here is derived from an EMBL/GenBank/DDBJ whole genome shotgun (WGS) entry which is preliminary data.</text>
</comment>
<protein>
    <recommendedName>
        <fullName evidence="3">DUF4336 domain-containing protein</fullName>
    </recommendedName>
</protein>
<dbReference type="AlphaFoldDB" id="A0A327KL90"/>
<proteinExistence type="predicted"/>
<keyword evidence="2" id="KW-1185">Reference proteome</keyword>
<evidence type="ECO:0008006" key="3">
    <source>
        <dbReference type="Google" id="ProtNLM"/>
    </source>
</evidence>
<reference evidence="2" key="1">
    <citation type="submission" date="2018-10" db="EMBL/GenBank/DDBJ databases">
        <authorList>
            <person name="Peiro R."/>
            <person name="Begona"/>
            <person name="Cbmso G."/>
            <person name="Lopez M."/>
            <person name="Gonzalez S."/>
            <person name="Sacristan E."/>
            <person name="Castillo E."/>
        </authorList>
    </citation>
    <scope>NUCLEOTIDE SEQUENCE [LARGE SCALE GENOMIC DNA]</scope>
</reference>
<evidence type="ECO:0000313" key="2">
    <source>
        <dbReference type="Proteomes" id="UP000289200"/>
    </source>
</evidence>
<sequence length="256" mass="28986">MSASLYEPINVYKPVAANIGIVDGPFEYLTVGGVRLPLPFTTRMTVVRLANGDLFLHSPISFDVSLANEMRRLGTPRHLVSPNQFHYAHIAEWKKAFPDAIAWASPRVRQRARARGISIEFSRDLDVIPPQDWRGEIDQTLFPGGYFKEFIFFHEASKTLILTDAIINIELDKIGEPWRTITRLTGMYHPYGQIFFGMRLPLLLQRRKRDAALAKIRSWQPHRIILSHGCCFEAHGGEVIQRIFGSGGASGWRSGS</sequence>
<dbReference type="InterPro" id="IPR025638">
    <property type="entry name" value="DUF4336"/>
</dbReference>
<accession>A0A327KL90</accession>
<dbReference type="EMBL" id="UWOC01000066">
    <property type="protein sequence ID" value="VCU07755.1"/>
    <property type="molecule type" value="Genomic_DNA"/>
</dbReference>
<dbReference type="InterPro" id="IPR036866">
    <property type="entry name" value="RibonucZ/Hydroxyglut_hydro"/>
</dbReference>
<dbReference type="PANTHER" id="PTHR33835:SF1">
    <property type="entry name" value="METALLO-BETA-LACTAMASE DOMAIN-CONTAINING PROTEIN"/>
    <property type="match status" value="1"/>
</dbReference>
<dbReference type="SUPFAM" id="SSF56281">
    <property type="entry name" value="Metallo-hydrolase/oxidoreductase"/>
    <property type="match status" value="1"/>
</dbReference>
<dbReference type="RefSeq" id="WP_111383912.1">
    <property type="nucleotide sequence ID" value="NZ_NPEW01000019.1"/>
</dbReference>
<dbReference type="PANTHER" id="PTHR33835">
    <property type="entry name" value="YALI0C07656P"/>
    <property type="match status" value="1"/>
</dbReference>